<dbReference type="GO" id="GO:0016787">
    <property type="term" value="F:hydrolase activity"/>
    <property type="evidence" value="ECO:0007669"/>
    <property type="project" value="UniProtKB-KW"/>
</dbReference>
<dbReference type="SUPFAM" id="SSF101478">
    <property type="entry name" value="ADP-ribosylglycohydrolase"/>
    <property type="match status" value="1"/>
</dbReference>
<dbReference type="EMBL" id="JASUBT010000001">
    <property type="protein sequence ID" value="MDL4934440.1"/>
    <property type="molecule type" value="Genomic_DNA"/>
</dbReference>
<dbReference type="GO" id="GO:0046872">
    <property type="term" value="F:metal ion binding"/>
    <property type="evidence" value="ECO:0007669"/>
    <property type="project" value="UniProtKB-KW"/>
</dbReference>
<dbReference type="PANTHER" id="PTHR16222">
    <property type="entry name" value="ADP-RIBOSYLGLYCOHYDROLASE"/>
    <property type="match status" value="1"/>
</dbReference>
<dbReference type="InterPro" id="IPR036705">
    <property type="entry name" value="Ribosyl_crysJ1_sf"/>
</dbReference>
<evidence type="ECO:0000313" key="7">
    <source>
        <dbReference type="Proteomes" id="UP001241571"/>
    </source>
</evidence>
<feature type="binding site" evidence="3">
    <location>
        <position position="62"/>
    </location>
    <ligand>
        <name>Mg(2+)</name>
        <dbReference type="ChEBI" id="CHEBI:18420"/>
        <label>1</label>
    </ligand>
</feature>
<evidence type="ECO:0000256" key="3">
    <source>
        <dbReference type="PIRSR" id="PIRSR605502-1"/>
    </source>
</evidence>
<proteinExistence type="inferred from homology"/>
<comment type="cofactor">
    <cofactor evidence="3">
        <name>Mg(2+)</name>
        <dbReference type="ChEBI" id="CHEBI:18420"/>
    </cofactor>
    <text evidence="3">Binds 2 magnesium ions per subunit.</text>
</comment>
<dbReference type="InterPro" id="IPR050792">
    <property type="entry name" value="ADP-ribosylglycohydrolase"/>
</dbReference>
<feature type="binding site" evidence="3">
    <location>
        <position position="61"/>
    </location>
    <ligand>
        <name>Mg(2+)</name>
        <dbReference type="ChEBI" id="CHEBI:18420"/>
        <label>1</label>
    </ligand>
</feature>
<accession>A0A4V0D804</accession>
<evidence type="ECO:0000313" key="6">
    <source>
        <dbReference type="Proteomes" id="UP001183682"/>
    </source>
</evidence>
<reference evidence="4 7" key="2">
    <citation type="submission" date="2023-06" db="EMBL/GenBank/DDBJ databases">
        <title>Acute promotion of culturable opportunistic pathogens and persistent increase of antibiotic resistance following antibiotic exposure in mouse gut microbiota.</title>
        <authorList>
            <person name="Li L."/>
            <person name="Wang B."/>
            <person name="Sun Y."/>
            <person name="Wang M."/>
            <person name="Xu H."/>
        </authorList>
    </citation>
    <scope>NUCLEOTIDE SEQUENCE [LARGE SCALE GENOMIC DNA]</scope>
    <source>
        <strain evidence="4 7">CRI2_2</strain>
    </source>
</reference>
<dbReference type="PANTHER" id="PTHR16222:SF24">
    <property type="entry name" value="ADP-RIBOSYLHYDROLASE ARH3"/>
    <property type="match status" value="1"/>
</dbReference>
<dbReference type="AlphaFoldDB" id="A0A4V0D804"/>
<organism evidence="5 6">
    <name type="scientific">Enterococcus gallinarum</name>
    <dbReference type="NCBI Taxonomy" id="1353"/>
    <lineage>
        <taxon>Bacteria</taxon>
        <taxon>Bacillati</taxon>
        <taxon>Bacillota</taxon>
        <taxon>Bacilli</taxon>
        <taxon>Lactobacillales</taxon>
        <taxon>Enterococcaceae</taxon>
        <taxon>Enterococcus</taxon>
    </lineage>
</organism>
<evidence type="ECO:0000256" key="1">
    <source>
        <dbReference type="ARBA" id="ARBA00010702"/>
    </source>
</evidence>
<evidence type="ECO:0000313" key="5">
    <source>
        <dbReference type="EMBL" id="MDT2689813.1"/>
    </source>
</evidence>
<keyword evidence="3" id="KW-0479">Metal-binding</keyword>
<feature type="binding site" evidence="3">
    <location>
        <position position="292"/>
    </location>
    <ligand>
        <name>Mg(2+)</name>
        <dbReference type="ChEBI" id="CHEBI:18420"/>
        <label>1</label>
    </ligand>
</feature>
<feature type="binding site" evidence="3">
    <location>
        <position position="294"/>
    </location>
    <ligand>
        <name>Mg(2+)</name>
        <dbReference type="ChEBI" id="CHEBI:18420"/>
        <label>1</label>
    </ligand>
</feature>
<comment type="similarity">
    <text evidence="1">Belongs to the ADP-ribosylglycohydrolase family.</text>
</comment>
<dbReference type="EMBL" id="JARPZN010000003">
    <property type="protein sequence ID" value="MDT2689813.1"/>
    <property type="molecule type" value="Genomic_DNA"/>
</dbReference>
<dbReference type="InterPro" id="IPR005502">
    <property type="entry name" value="Ribosyl_crysJ1"/>
</dbReference>
<feature type="binding site" evidence="3">
    <location>
        <position position="63"/>
    </location>
    <ligand>
        <name>Mg(2+)</name>
        <dbReference type="ChEBI" id="CHEBI:18420"/>
        <label>1</label>
    </ligand>
</feature>
<dbReference type="Gene3D" id="1.10.4080.10">
    <property type="entry name" value="ADP-ribosylation/Crystallin J1"/>
    <property type="match status" value="1"/>
</dbReference>
<reference evidence="5" key="1">
    <citation type="submission" date="2023-03" db="EMBL/GenBank/DDBJ databases">
        <authorList>
            <person name="Shen W."/>
            <person name="Cai J."/>
        </authorList>
    </citation>
    <scope>NUCLEOTIDE SEQUENCE</scope>
    <source>
        <strain evidence="5">K69-2</strain>
    </source>
</reference>
<keyword evidence="3" id="KW-0460">Magnesium</keyword>
<dbReference type="Proteomes" id="UP001183682">
    <property type="component" value="Unassembled WGS sequence"/>
</dbReference>
<keyword evidence="2" id="KW-0378">Hydrolase</keyword>
<protein>
    <submittedName>
        <fullName evidence="5">ADP-ribosylglycohydrolase family protein</fullName>
    </submittedName>
</protein>
<comment type="caution">
    <text evidence="5">The sequence shown here is derived from an EMBL/GenBank/DDBJ whole genome shotgun (WGS) entry which is preliminary data.</text>
</comment>
<evidence type="ECO:0000313" key="4">
    <source>
        <dbReference type="EMBL" id="MDL4934440.1"/>
    </source>
</evidence>
<evidence type="ECO:0000256" key="2">
    <source>
        <dbReference type="ARBA" id="ARBA00022801"/>
    </source>
</evidence>
<dbReference type="Proteomes" id="UP001241571">
    <property type="component" value="Unassembled WGS sequence"/>
</dbReference>
<feature type="binding site" evidence="3">
    <location>
        <position position="295"/>
    </location>
    <ligand>
        <name>Mg(2+)</name>
        <dbReference type="ChEBI" id="CHEBI:18420"/>
        <label>1</label>
    </ligand>
</feature>
<gene>
    <name evidence="5" type="ORF">P7E30_06315</name>
    <name evidence="4" type="ORF">QRX88_01760</name>
</gene>
<dbReference type="Pfam" id="PF03747">
    <property type="entry name" value="ADP_ribosyl_GH"/>
    <property type="match status" value="1"/>
</dbReference>
<sequence>MSLQIKIQGTLGAAAIADAMGAATENLTFDQIRTKFNGKVSTFLKPEEGAFALGNEAGQVTDDFSQIYTLCHSIIENRGVIDSETVKTAILKWSENTWYFDRFAGPTTRSAIAMYKNPDQKMAPLPGAMAVDYASKATNGAAMKIAPAGILNPGDIEKAIQEALIITQVTHDNALAISGAAAVAAAVSASLCDHATVDQLVAIGIYGACRGEELGKVYSREVGGPSVVERMKLAYTIVNESGTHEEKLQRLAQIIGSGLHISEAVPCAFGIIALNKQDPFNAIIDAVNVGYDTDTIATIVGSMVGALIDPDDERFTPLFRDVQSANSYDLTSLAESLANVVNENDKSKGKISLDL</sequence>
<dbReference type="RefSeq" id="WP_029486318.1">
    <property type="nucleotide sequence ID" value="NZ_BSYC01000001.1"/>
</dbReference>
<name>A0A4V0D804_ENTGA</name>